<feature type="region of interest" description="Disordered" evidence="1">
    <location>
        <begin position="70"/>
        <end position="89"/>
    </location>
</feature>
<keyword evidence="3" id="KW-1185">Reference proteome</keyword>
<dbReference type="AlphaFoldDB" id="A0A1Y1V468"/>
<evidence type="ECO:0000313" key="2">
    <source>
        <dbReference type="EMBL" id="ORX46899.1"/>
    </source>
</evidence>
<evidence type="ECO:0000256" key="1">
    <source>
        <dbReference type="SAM" id="MobiDB-lite"/>
    </source>
</evidence>
<protein>
    <submittedName>
        <fullName evidence="2">Uncharacterized protein</fullName>
    </submittedName>
</protein>
<sequence>MSSYIYQSSLNSQPSSNFDTSDSNSSPYLALFNNSNIKSRKNPLFIQRQITKEPLACDIIKQARASLKHPTRPITPLERRRSSLSSGQNSLLDSYNEVQQNSSHLGANFGLPFKSRNINTGIKRNNEVKIISRPYRLKPIDPSSLKNLHILQSNENTDHQNNTILDNSNINQNKSDLNDNGNTLIERKEYEGNNCLNKSMEELSINNEEIENKNQDRPLTTSELIVSLIRCPLSDLKPEEKKNLLSIINNVIKNHNFSIPLKSKMNHWKTKPIHAQFIIDCCGNILCV</sequence>
<evidence type="ECO:0000313" key="3">
    <source>
        <dbReference type="Proteomes" id="UP000193719"/>
    </source>
</evidence>
<organism evidence="2 3">
    <name type="scientific">Piromyces finnis</name>
    <dbReference type="NCBI Taxonomy" id="1754191"/>
    <lineage>
        <taxon>Eukaryota</taxon>
        <taxon>Fungi</taxon>
        <taxon>Fungi incertae sedis</taxon>
        <taxon>Chytridiomycota</taxon>
        <taxon>Chytridiomycota incertae sedis</taxon>
        <taxon>Neocallimastigomycetes</taxon>
        <taxon>Neocallimastigales</taxon>
        <taxon>Neocallimastigaceae</taxon>
        <taxon>Piromyces</taxon>
    </lineage>
</organism>
<comment type="caution">
    <text evidence="2">The sequence shown here is derived from an EMBL/GenBank/DDBJ whole genome shotgun (WGS) entry which is preliminary data.</text>
</comment>
<gene>
    <name evidence="2" type="ORF">BCR36DRAFT_296679</name>
</gene>
<reference evidence="2 3" key="1">
    <citation type="submission" date="2016-08" db="EMBL/GenBank/DDBJ databases">
        <title>Genomes of anaerobic fungi encode conserved fungal cellulosomes for biomass hydrolysis.</title>
        <authorList>
            <consortium name="DOE Joint Genome Institute"/>
            <person name="Haitjema C.H."/>
            <person name="Gilmore S.P."/>
            <person name="Henske J.K."/>
            <person name="Solomon K.V."/>
            <person name="De Groot R."/>
            <person name="Kuo A."/>
            <person name="Mondo S.J."/>
            <person name="Salamov A.A."/>
            <person name="Labutti K."/>
            <person name="Zhao Z."/>
            <person name="Chiniquy J."/>
            <person name="Barry K."/>
            <person name="Brewer H.M."/>
            <person name="Purvine S.O."/>
            <person name="Wright A.T."/>
            <person name="Boxma B."/>
            <person name="Van Alen T."/>
            <person name="Hackstein J.H."/>
            <person name="Baker S.E."/>
            <person name="Grigoriev I.V."/>
            <person name="O'Malley M.A."/>
        </authorList>
    </citation>
    <scope>NUCLEOTIDE SEQUENCE [LARGE SCALE GENOMIC DNA]</scope>
    <source>
        <strain evidence="3">finn</strain>
    </source>
</reference>
<reference evidence="2 3" key="2">
    <citation type="submission" date="2016-08" db="EMBL/GenBank/DDBJ databases">
        <title>Pervasive Adenine N6-methylation of Active Genes in Fungi.</title>
        <authorList>
            <consortium name="DOE Joint Genome Institute"/>
            <person name="Mondo S.J."/>
            <person name="Dannebaum R.O."/>
            <person name="Kuo R.C."/>
            <person name="Labutti K."/>
            <person name="Haridas S."/>
            <person name="Kuo A."/>
            <person name="Salamov A."/>
            <person name="Ahrendt S.R."/>
            <person name="Lipzen A."/>
            <person name="Sullivan W."/>
            <person name="Andreopoulos W.B."/>
            <person name="Clum A."/>
            <person name="Lindquist E."/>
            <person name="Daum C."/>
            <person name="Ramamoorthy G.K."/>
            <person name="Gryganskyi A."/>
            <person name="Culley D."/>
            <person name="Magnuson J.K."/>
            <person name="James T.Y."/>
            <person name="O'Malley M.A."/>
            <person name="Stajich J.E."/>
            <person name="Spatafora J.W."/>
            <person name="Visel A."/>
            <person name="Grigoriev I.V."/>
        </authorList>
    </citation>
    <scope>NUCLEOTIDE SEQUENCE [LARGE SCALE GENOMIC DNA]</scope>
    <source>
        <strain evidence="3">finn</strain>
    </source>
</reference>
<dbReference type="OrthoDB" id="10421512at2759"/>
<name>A0A1Y1V468_9FUNG</name>
<dbReference type="Proteomes" id="UP000193719">
    <property type="component" value="Unassembled WGS sequence"/>
</dbReference>
<accession>A0A1Y1V468</accession>
<dbReference type="EMBL" id="MCFH01000033">
    <property type="protein sequence ID" value="ORX46899.1"/>
    <property type="molecule type" value="Genomic_DNA"/>
</dbReference>
<dbReference type="STRING" id="1754191.A0A1Y1V468"/>
<proteinExistence type="predicted"/>